<dbReference type="InterPro" id="IPR024088">
    <property type="entry name" value="Tyr-tRNA-ligase_bac-type"/>
</dbReference>
<dbReference type="GO" id="GO:0006437">
    <property type="term" value="P:tyrosyl-tRNA aminoacylation"/>
    <property type="evidence" value="ECO:0007669"/>
    <property type="project" value="UniProtKB-UniRule"/>
</dbReference>
<protein>
    <recommendedName>
        <fullName evidence="1 8">Tyrosine--tRNA ligase</fullName>
        <ecNumber evidence="1 8">6.1.1.1</ecNumber>
    </recommendedName>
</protein>
<dbReference type="Proteomes" id="UP000034793">
    <property type="component" value="Unassembled WGS sequence"/>
</dbReference>
<dbReference type="NCBIfam" id="TIGR00234">
    <property type="entry name" value="tyrS"/>
    <property type="match status" value="1"/>
</dbReference>
<evidence type="ECO:0000313" key="11">
    <source>
        <dbReference type="Proteomes" id="UP000034793"/>
    </source>
</evidence>
<comment type="similarity">
    <text evidence="9">Belongs to the class-I aminoacyl-tRNA synthetase family.</text>
</comment>
<dbReference type="EMBL" id="LBXL01000021">
    <property type="protein sequence ID" value="KKR29817.1"/>
    <property type="molecule type" value="Genomic_DNA"/>
</dbReference>
<dbReference type="InterPro" id="IPR014729">
    <property type="entry name" value="Rossmann-like_a/b/a_fold"/>
</dbReference>
<evidence type="ECO:0000313" key="10">
    <source>
        <dbReference type="EMBL" id="KKR29817.1"/>
    </source>
</evidence>
<dbReference type="Gene3D" id="3.10.290.10">
    <property type="entry name" value="RNA-binding S4 domain"/>
    <property type="match status" value="1"/>
</dbReference>
<dbReference type="Gene3D" id="1.10.240.10">
    <property type="entry name" value="Tyrosyl-Transfer RNA Synthetase"/>
    <property type="match status" value="1"/>
</dbReference>
<dbReference type="EC" id="6.1.1.1" evidence="1 8"/>
<keyword evidence="2 9" id="KW-0436">Ligase</keyword>
<dbReference type="InterPro" id="IPR002307">
    <property type="entry name" value="Tyr-tRNA-ligase"/>
</dbReference>
<evidence type="ECO:0000256" key="6">
    <source>
        <dbReference type="ARBA" id="ARBA00023146"/>
    </source>
</evidence>
<dbReference type="GO" id="GO:0004831">
    <property type="term" value="F:tyrosine-tRNA ligase activity"/>
    <property type="evidence" value="ECO:0007669"/>
    <property type="project" value="UniProtKB-UniRule"/>
</dbReference>
<dbReference type="CDD" id="cd00805">
    <property type="entry name" value="TyrRS_core"/>
    <property type="match status" value="1"/>
</dbReference>
<name>A0A0G0SW35_9BACT</name>
<accession>A0A0G0SW35</accession>
<dbReference type="PANTHER" id="PTHR11766">
    <property type="entry name" value="TYROSYL-TRNA SYNTHETASE"/>
    <property type="match status" value="1"/>
</dbReference>
<dbReference type="GO" id="GO:0003723">
    <property type="term" value="F:RNA binding"/>
    <property type="evidence" value="ECO:0007669"/>
    <property type="project" value="InterPro"/>
</dbReference>
<dbReference type="InterPro" id="IPR036986">
    <property type="entry name" value="S4_RNA-bd_sf"/>
</dbReference>
<evidence type="ECO:0000256" key="1">
    <source>
        <dbReference type="ARBA" id="ARBA00013160"/>
    </source>
</evidence>
<evidence type="ECO:0000256" key="8">
    <source>
        <dbReference type="NCBIfam" id="TIGR00234"/>
    </source>
</evidence>
<proteinExistence type="inferred from homology"/>
<evidence type="ECO:0000256" key="2">
    <source>
        <dbReference type="ARBA" id="ARBA00022598"/>
    </source>
</evidence>
<dbReference type="Pfam" id="PF00579">
    <property type="entry name" value="tRNA-synt_1b"/>
    <property type="match status" value="1"/>
</dbReference>
<evidence type="ECO:0000256" key="7">
    <source>
        <dbReference type="ARBA" id="ARBA00048248"/>
    </source>
</evidence>
<evidence type="ECO:0000256" key="9">
    <source>
        <dbReference type="RuleBase" id="RU363036"/>
    </source>
</evidence>
<dbReference type="PATRIC" id="fig|1618552.3.peg.644"/>
<dbReference type="PANTHER" id="PTHR11766:SF1">
    <property type="entry name" value="TYROSINE--TRNA LIGASE"/>
    <property type="match status" value="1"/>
</dbReference>
<dbReference type="Gene3D" id="3.40.50.620">
    <property type="entry name" value="HUPs"/>
    <property type="match status" value="1"/>
</dbReference>
<gene>
    <name evidence="10" type="ORF">UT61_C0021G0008</name>
</gene>
<dbReference type="SUPFAM" id="SSF55174">
    <property type="entry name" value="Alpha-L RNA-binding motif"/>
    <property type="match status" value="1"/>
</dbReference>
<keyword evidence="4 9" id="KW-0067">ATP-binding</keyword>
<dbReference type="GO" id="GO:0005524">
    <property type="term" value="F:ATP binding"/>
    <property type="evidence" value="ECO:0007669"/>
    <property type="project" value="UniProtKB-KW"/>
</dbReference>
<keyword evidence="3 9" id="KW-0547">Nucleotide-binding</keyword>
<dbReference type="InterPro" id="IPR002305">
    <property type="entry name" value="aa-tRNA-synth_Ic"/>
</dbReference>
<dbReference type="SUPFAM" id="SSF52374">
    <property type="entry name" value="Nucleotidylyl transferase"/>
    <property type="match status" value="1"/>
</dbReference>
<keyword evidence="6 9" id="KW-0030">Aminoacyl-tRNA synthetase</keyword>
<evidence type="ECO:0000256" key="4">
    <source>
        <dbReference type="ARBA" id="ARBA00022840"/>
    </source>
</evidence>
<comment type="catalytic activity">
    <reaction evidence="7">
        <text>tRNA(Tyr) + L-tyrosine + ATP = L-tyrosyl-tRNA(Tyr) + AMP + diphosphate + H(+)</text>
        <dbReference type="Rhea" id="RHEA:10220"/>
        <dbReference type="Rhea" id="RHEA-COMP:9706"/>
        <dbReference type="Rhea" id="RHEA-COMP:9707"/>
        <dbReference type="ChEBI" id="CHEBI:15378"/>
        <dbReference type="ChEBI" id="CHEBI:30616"/>
        <dbReference type="ChEBI" id="CHEBI:33019"/>
        <dbReference type="ChEBI" id="CHEBI:58315"/>
        <dbReference type="ChEBI" id="CHEBI:78442"/>
        <dbReference type="ChEBI" id="CHEBI:78536"/>
        <dbReference type="ChEBI" id="CHEBI:456215"/>
        <dbReference type="EC" id="6.1.1.1"/>
    </reaction>
</comment>
<sequence>MFGIKPKVIVDENKIDEILARGVENIYPSKDFLKSKLMKGERISIYLGIDPTGTTLHLGHVIPLLKLGKFQKLGHQIILLMGDITAMIGDPTDKSAARKKLTREEVTNNLKEYKKQASKFISFDGGNPALFKFNSEWFGKMSFVDSLELTSRGTVGQMMKRDMFQRREQEGKETYIHELIYPLMQGYDSVMMDVDAEIGGNDQTFNMLVGRDLMKTLKNKEKIVIATKLLVDSSGNKMGKTEGNMVSLDQTPEDMFGRIMSWGDDLMVHAFEIITDVSLGEIKEMSEKIENGANPKEMKMKLAKEIVRMYHGENAAEEAANAFDNTFSKKEFPEDAQVLKTPKGEKIIDILVNNKIVESKTEFRRLIEAGAVSDYPDKKINDSNETVGDSLRKIKIGKKTFVVLKPE</sequence>
<dbReference type="GO" id="GO:0005829">
    <property type="term" value="C:cytosol"/>
    <property type="evidence" value="ECO:0007669"/>
    <property type="project" value="TreeGrafter"/>
</dbReference>
<keyword evidence="5 9" id="KW-0648">Protein biosynthesis</keyword>
<evidence type="ECO:0000256" key="5">
    <source>
        <dbReference type="ARBA" id="ARBA00022917"/>
    </source>
</evidence>
<comment type="caution">
    <text evidence="10">The sequence shown here is derived from an EMBL/GenBank/DDBJ whole genome shotgun (WGS) entry which is preliminary data.</text>
</comment>
<dbReference type="PRINTS" id="PR01040">
    <property type="entry name" value="TRNASYNTHTYR"/>
</dbReference>
<reference evidence="10 11" key="1">
    <citation type="journal article" date="2015" name="Nature">
        <title>rRNA introns, odd ribosomes, and small enigmatic genomes across a large radiation of phyla.</title>
        <authorList>
            <person name="Brown C.T."/>
            <person name="Hug L.A."/>
            <person name="Thomas B.C."/>
            <person name="Sharon I."/>
            <person name="Castelle C.J."/>
            <person name="Singh A."/>
            <person name="Wilkins M.J."/>
            <person name="Williams K.H."/>
            <person name="Banfield J.F."/>
        </authorList>
    </citation>
    <scope>NUCLEOTIDE SEQUENCE [LARGE SCALE GENOMIC DNA]</scope>
</reference>
<evidence type="ECO:0000256" key="3">
    <source>
        <dbReference type="ARBA" id="ARBA00022741"/>
    </source>
</evidence>
<dbReference type="AlphaFoldDB" id="A0A0G0SW35"/>
<organism evidence="10 11">
    <name type="scientific">Candidatus Woesebacteria bacterium GW2011_GWA1_39_8</name>
    <dbReference type="NCBI Taxonomy" id="1618552"/>
    <lineage>
        <taxon>Bacteria</taxon>
        <taxon>Candidatus Woeseibacteriota</taxon>
    </lineage>
</organism>